<comment type="caution">
    <text evidence="2">The sequence shown here is derived from an EMBL/GenBank/DDBJ whole genome shotgun (WGS) entry which is preliminary data.</text>
</comment>
<organism evidence="2 3">
    <name type="scientific">Seiridium unicorne</name>
    <dbReference type="NCBI Taxonomy" id="138068"/>
    <lineage>
        <taxon>Eukaryota</taxon>
        <taxon>Fungi</taxon>
        <taxon>Dikarya</taxon>
        <taxon>Ascomycota</taxon>
        <taxon>Pezizomycotina</taxon>
        <taxon>Sordariomycetes</taxon>
        <taxon>Xylariomycetidae</taxon>
        <taxon>Amphisphaeriales</taxon>
        <taxon>Sporocadaceae</taxon>
        <taxon>Seiridium</taxon>
    </lineage>
</organism>
<accession>A0ABR2V5G5</accession>
<gene>
    <name evidence="2" type="ORF">SUNI508_05459</name>
</gene>
<sequence>MNFRGLFIALAITSLARAAPIDGGVAVREAEGIARSTTPSVHAARQDEEGCIFKLFKLQVEDEDLVDGGRLLALLGDFVRRERRLIFQDADLLVTLSKDIRGN</sequence>
<feature type="chain" id="PRO_5045085076" evidence="1">
    <location>
        <begin position="19"/>
        <end position="103"/>
    </location>
</feature>
<evidence type="ECO:0000313" key="2">
    <source>
        <dbReference type="EMBL" id="KAK9421858.1"/>
    </source>
</evidence>
<reference evidence="2 3" key="1">
    <citation type="journal article" date="2024" name="J. Plant Pathol.">
        <title>Sequence and assembly of the genome of Seiridium unicorne, isolate CBS 538.82, causal agent of cypress canker disease.</title>
        <authorList>
            <person name="Scali E."/>
            <person name="Rocca G.D."/>
            <person name="Danti R."/>
            <person name="Garbelotto M."/>
            <person name="Barberini S."/>
            <person name="Baroncelli R."/>
            <person name="Emiliani G."/>
        </authorList>
    </citation>
    <scope>NUCLEOTIDE SEQUENCE [LARGE SCALE GENOMIC DNA]</scope>
    <source>
        <strain evidence="2 3">BM-138-508</strain>
    </source>
</reference>
<proteinExistence type="predicted"/>
<evidence type="ECO:0000313" key="3">
    <source>
        <dbReference type="Proteomes" id="UP001408356"/>
    </source>
</evidence>
<dbReference type="EMBL" id="JARVKF010000157">
    <property type="protein sequence ID" value="KAK9421858.1"/>
    <property type="molecule type" value="Genomic_DNA"/>
</dbReference>
<name>A0ABR2V5G5_9PEZI</name>
<keyword evidence="3" id="KW-1185">Reference proteome</keyword>
<evidence type="ECO:0000256" key="1">
    <source>
        <dbReference type="SAM" id="SignalP"/>
    </source>
</evidence>
<feature type="signal peptide" evidence="1">
    <location>
        <begin position="1"/>
        <end position="18"/>
    </location>
</feature>
<keyword evidence="1" id="KW-0732">Signal</keyword>
<dbReference type="Proteomes" id="UP001408356">
    <property type="component" value="Unassembled WGS sequence"/>
</dbReference>
<protein>
    <submittedName>
        <fullName evidence="2">Uncharacterized protein</fullName>
    </submittedName>
</protein>